<gene>
    <name evidence="2" type="ORF">A3770_02p17860</name>
</gene>
<evidence type="ECO:0000256" key="1">
    <source>
        <dbReference type="SAM" id="MobiDB-lite"/>
    </source>
</evidence>
<feature type="compositionally biased region" description="Basic and acidic residues" evidence="1">
    <location>
        <begin position="164"/>
        <end position="173"/>
    </location>
</feature>
<evidence type="ECO:0000313" key="2">
    <source>
        <dbReference type="EMBL" id="QDZ19268.1"/>
    </source>
</evidence>
<dbReference type="AlphaFoldDB" id="A0A5B8MF48"/>
<keyword evidence="3" id="KW-1185">Reference proteome</keyword>
<sequence>MVDLEGLTRRELQSLAKEHDVMANLKSSELVAQLKIKLQQFELTPCDREGTASEPSTPEPVPCSSSFAPHDLKTQSQRVISDLCDANDQDDWLDSAKKEMVHLDSIWEKVLTSPNRKYFGVPETVDYKKKALSLNRAGFTVPPSPLPLKKYRQRDKTPTVAGEGKADGEEKENATLCSKKFSGKRKTEDAVRKLKSTSKIAKQSKAQVTSKRMLLAEQRFKSRLLKAKSRNK</sequence>
<organism evidence="2 3">
    <name type="scientific">Chloropicon primus</name>
    <dbReference type="NCBI Taxonomy" id="1764295"/>
    <lineage>
        <taxon>Eukaryota</taxon>
        <taxon>Viridiplantae</taxon>
        <taxon>Chlorophyta</taxon>
        <taxon>Chloropicophyceae</taxon>
        <taxon>Chloropicales</taxon>
        <taxon>Chloropicaceae</taxon>
        <taxon>Chloropicon</taxon>
    </lineage>
</organism>
<reference evidence="2 3" key="1">
    <citation type="submission" date="2018-07" db="EMBL/GenBank/DDBJ databases">
        <title>The complete nuclear genome of the prasinophyte Chloropicon primus (CCMP1205).</title>
        <authorList>
            <person name="Pombert J.-F."/>
            <person name="Otis C."/>
            <person name="Turmel M."/>
            <person name="Lemieux C."/>
        </authorList>
    </citation>
    <scope>NUCLEOTIDE SEQUENCE [LARGE SCALE GENOMIC DNA]</scope>
    <source>
        <strain evidence="2 3">CCMP1205</strain>
    </source>
</reference>
<protein>
    <submittedName>
        <fullName evidence="2">Uncharacterized protein</fullName>
    </submittedName>
</protein>
<proteinExistence type="predicted"/>
<evidence type="ECO:0000313" key="3">
    <source>
        <dbReference type="Proteomes" id="UP000316726"/>
    </source>
</evidence>
<dbReference type="Proteomes" id="UP000316726">
    <property type="component" value="Chromosome 2"/>
</dbReference>
<name>A0A5B8MF48_9CHLO</name>
<dbReference type="EMBL" id="CP031035">
    <property type="protein sequence ID" value="QDZ19268.1"/>
    <property type="molecule type" value="Genomic_DNA"/>
</dbReference>
<feature type="region of interest" description="Disordered" evidence="1">
    <location>
        <begin position="144"/>
        <end position="173"/>
    </location>
</feature>
<accession>A0A5B8MF48</accession>